<name>A0A381PB17_9ZZZZ</name>
<dbReference type="AlphaFoldDB" id="A0A381PB17"/>
<dbReference type="PANTHER" id="PTHR20883:SF48">
    <property type="entry name" value="ECTOINE DIOXYGENASE"/>
    <property type="match status" value="1"/>
</dbReference>
<proteinExistence type="predicted"/>
<dbReference type="Gene3D" id="2.60.120.620">
    <property type="entry name" value="q2cbj1_9rhob like domain"/>
    <property type="match status" value="1"/>
</dbReference>
<sequence>MRGEDVFRFGDSERQLAFHPSNPEVLNVLRAEQIEQFNRTGYLTGLPGLEHDEIVELRHYLDWLIEEVISANDRRNSYSINQYHQVCGPLWDLIHTPIFVRYVTDILGSEVVCWSTHMFCKLPGDGMEVPLHQDANYWPFTPTKSVTIWLAVDDVDRENSAMHFVPGSHLIGDLRHAELPLDGSVVLNRRVVDHETYDTLVSNELNAGQVSLHTDLLLHGSVPNSSNRRRCGIALRYLAADVRTVRGGESWTQSAVHIENGDPSGYWPNRPRPLVDEPHKMARFLGGFDGNT</sequence>
<dbReference type="Pfam" id="PF05721">
    <property type="entry name" value="PhyH"/>
    <property type="match status" value="1"/>
</dbReference>
<dbReference type="InterPro" id="IPR008775">
    <property type="entry name" value="Phytyl_CoA_dOase-like"/>
</dbReference>
<gene>
    <name evidence="1" type="ORF">METZ01_LOCUS17029</name>
</gene>
<dbReference type="SUPFAM" id="SSF51197">
    <property type="entry name" value="Clavaminate synthase-like"/>
    <property type="match status" value="1"/>
</dbReference>
<reference evidence="1" key="1">
    <citation type="submission" date="2018-05" db="EMBL/GenBank/DDBJ databases">
        <authorList>
            <person name="Lanie J.A."/>
            <person name="Ng W.-L."/>
            <person name="Kazmierczak K.M."/>
            <person name="Andrzejewski T.M."/>
            <person name="Davidsen T.M."/>
            <person name="Wayne K.J."/>
            <person name="Tettelin H."/>
            <person name="Glass J.I."/>
            <person name="Rusch D."/>
            <person name="Podicherti R."/>
            <person name="Tsui H.-C.T."/>
            <person name="Winkler M.E."/>
        </authorList>
    </citation>
    <scope>NUCLEOTIDE SEQUENCE</scope>
</reference>
<dbReference type="EMBL" id="UINC01000928">
    <property type="protein sequence ID" value="SUZ64175.1"/>
    <property type="molecule type" value="Genomic_DNA"/>
</dbReference>
<organism evidence="1">
    <name type="scientific">marine metagenome</name>
    <dbReference type="NCBI Taxonomy" id="408172"/>
    <lineage>
        <taxon>unclassified sequences</taxon>
        <taxon>metagenomes</taxon>
        <taxon>ecological metagenomes</taxon>
    </lineage>
</organism>
<evidence type="ECO:0000313" key="1">
    <source>
        <dbReference type="EMBL" id="SUZ64175.1"/>
    </source>
</evidence>
<protein>
    <recommendedName>
        <fullName evidence="2">Fe2OG dioxygenase domain-containing protein</fullName>
    </recommendedName>
</protein>
<dbReference type="GO" id="GO:0046872">
    <property type="term" value="F:metal ion binding"/>
    <property type="evidence" value="ECO:0007669"/>
    <property type="project" value="UniProtKB-ARBA"/>
</dbReference>
<accession>A0A381PB17</accession>
<dbReference type="PANTHER" id="PTHR20883">
    <property type="entry name" value="PHYTANOYL-COA DIOXYGENASE DOMAIN CONTAINING 1"/>
    <property type="match status" value="1"/>
</dbReference>
<evidence type="ECO:0008006" key="2">
    <source>
        <dbReference type="Google" id="ProtNLM"/>
    </source>
</evidence>
<dbReference type="GO" id="GO:0016491">
    <property type="term" value="F:oxidoreductase activity"/>
    <property type="evidence" value="ECO:0007669"/>
    <property type="project" value="UniProtKB-ARBA"/>
</dbReference>